<dbReference type="EMBL" id="CAKLBY020000066">
    <property type="protein sequence ID" value="CAK7922835.1"/>
    <property type="molecule type" value="Genomic_DNA"/>
</dbReference>
<accession>A0AAV1TMQ6</accession>
<gene>
    <name evidence="2" type="ORF">PM001_LOCUS8006</name>
</gene>
<proteinExistence type="predicted"/>
<sequence length="296" mass="32677">MRVYYFALALCAALAGVTITASEPAESAIPLGSVHDAAKHQDGVHFERSLMAAEATNHEARSPVGEDLMLVVEPMAPKVKSWAERFAQLVTNLRLRWEVKALAKQIRRQAVTKEDPNYSADFLIRLMTAEQADGLATLYMKEGKGDTPEVALANVLAGTYGDEAMVRALITHSFARESVEGMGVGRVQSAMIARWEAGDCTLETMIKWILGVDSHFPDHQFFNPVVFKLLSAAGSASSPDVVYKALFKHFGNDVRRFADVLEAAESRDFHDHKAVRECARWLESWQKVNLNGAAMI</sequence>
<reference evidence="2" key="1">
    <citation type="submission" date="2024-01" db="EMBL/GenBank/DDBJ databases">
        <authorList>
            <person name="Webb A."/>
        </authorList>
    </citation>
    <scope>NUCLEOTIDE SEQUENCE</scope>
    <source>
        <strain evidence="2">Pm1</strain>
    </source>
</reference>
<feature type="chain" id="PRO_5043830524" evidence="1">
    <location>
        <begin position="23"/>
        <end position="296"/>
    </location>
</feature>
<evidence type="ECO:0000256" key="1">
    <source>
        <dbReference type="SAM" id="SignalP"/>
    </source>
</evidence>
<dbReference type="AlphaFoldDB" id="A0AAV1TMQ6"/>
<protein>
    <submittedName>
        <fullName evidence="2">Uncharacterized protein</fullName>
    </submittedName>
</protein>
<comment type="caution">
    <text evidence="2">The sequence shown here is derived from an EMBL/GenBank/DDBJ whole genome shotgun (WGS) entry which is preliminary data.</text>
</comment>
<keyword evidence="1" id="KW-0732">Signal</keyword>
<evidence type="ECO:0000313" key="2">
    <source>
        <dbReference type="EMBL" id="CAK7922835.1"/>
    </source>
</evidence>
<feature type="signal peptide" evidence="1">
    <location>
        <begin position="1"/>
        <end position="22"/>
    </location>
</feature>
<evidence type="ECO:0000313" key="3">
    <source>
        <dbReference type="Proteomes" id="UP001162060"/>
    </source>
</evidence>
<dbReference type="Proteomes" id="UP001162060">
    <property type="component" value="Unassembled WGS sequence"/>
</dbReference>
<organism evidence="2 3">
    <name type="scientific">Peronospora matthiolae</name>
    <dbReference type="NCBI Taxonomy" id="2874970"/>
    <lineage>
        <taxon>Eukaryota</taxon>
        <taxon>Sar</taxon>
        <taxon>Stramenopiles</taxon>
        <taxon>Oomycota</taxon>
        <taxon>Peronosporomycetes</taxon>
        <taxon>Peronosporales</taxon>
        <taxon>Peronosporaceae</taxon>
        <taxon>Peronospora</taxon>
    </lineage>
</organism>
<name>A0AAV1TMQ6_9STRA</name>